<dbReference type="AlphaFoldDB" id="A0A8J7SIW2"/>
<protein>
    <recommendedName>
        <fullName evidence="2">S1-like domain-containing protein</fullName>
    </recommendedName>
</protein>
<dbReference type="InterPro" id="IPR006196">
    <property type="entry name" value="RNA-binding_domain_S1_IF1"/>
</dbReference>
<dbReference type="Pfam" id="PF01176">
    <property type="entry name" value="eIF-1a"/>
    <property type="match status" value="1"/>
</dbReference>
<evidence type="ECO:0000256" key="1">
    <source>
        <dbReference type="PROSITE-ProRule" id="PRU00181"/>
    </source>
</evidence>
<sequence>MSSESPITTTGTIIQRYNNGVYQVSLPNGKKIIGHVPSYLEELHSSLQPEDQVSLEMTPFDFEKGRIVGKVEAGE</sequence>
<proteinExistence type="predicted"/>
<dbReference type="SUPFAM" id="SSF50249">
    <property type="entry name" value="Nucleic acid-binding proteins"/>
    <property type="match status" value="1"/>
</dbReference>
<gene>
    <name evidence="3" type="ORF">JIN82_06085</name>
</gene>
<comment type="caution">
    <text evidence="3">The sequence shown here is derived from an EMBL/GenBank/DDBJ whole genome shotgun (WGS) entry which is preliminary data.</text>
</comment>
<dbReference type="RefSeq" id="WP_200310744.1">
    <property type="nucleotide sequence ID" value="NZ_JAENIM010000032.1"/>
</dbReference>
<dbReference type="Proteomes" id="UP000624703">
    <property type="component" value="Unassembled WGS sequence"/>
</dbReference>
<evidence type="ECO:0000313" key="3">
    <source>
        <dbReference type="EMBL" id="MBK1790721.1"/>
    </source>
</evidence>
<evidence type="ECO:0000313" key="4">
    <source>
        <dbReference type="Proteomes" id="UP000624703"/>
    </source>
</evidence>
<dbReference type="GO" id="GO:0003743">
    <property type="term" value="F:translation initiation factor activity"/>
    <property type="evidence" value="ECO:0007669"/>
    <property type="project" value="UniProtKB-UniRule"/>
</dbReference>
<name>A0A8J7SIW2_9BACT</name>
<reference evidence="3" key="1">
    <citation type="submission" date="2021-01" db="EMBL/GenBank/DDBJ databases">
        <title>Modified the classification status of verrucomicrobia.</title>
        <authorList>
            <person name="Feng X."/>
        </authorList>
    </citation>
    <scope>NUCLEOTIDE SEQUENCE</scope>
    <source>
        <strain evidence="3">_KCTC 22039</strain>
    </source>
</reference>
<keyword evidence="1" id="KW-0648">Protein biosynthesis</keyword>
<feature type="domain" description="S1-like" evidence="2">
    <location>
        <begin position="1"/>
        <end position="72"/>
    </location>
</feature>
<keyword evidence="1" id="KW-0396">Initiation factor</keyword>
<organism evidence="3 4">
    <name type="scientific">Persicirhabdus sediminis</name>
    <dbReference type="NCBI Taxonomy" id="454144"/>
    <lineage>
        <taxon>Bacteria</taxon>
        <taxon>Pseudomonadati</taxon>
        <taxon>Verrucomicrobiota</taxon>
        <taxon>Verrucomicrobiia</taxon>
        <taxon>Verrucomicrobiales</taxon>
        <taxon>Verrucomicrobiaceae</taxon>
        <taxon>Persicirhabdus</taxon>
    </lineage>
</organism>
<dbReference type="GO" id="GO:0003723">
    <property type="term" value="F:RNA binding"/>
    <property type="evidence" value="ECO:0007669"/>
    <property type="project" value="InterPro"/>
</dbReference>
<dbReference type="InterPro" id="IPR012340">
    <property type="entry name" value="NA-bd_OB-fold"/>
</dbReference>
<dbReference type="EMBL" id="JAENIM010000032">
    <property type="protein sequence ID" value="MBK1790721.1"/>
    <property type="molecule type" value="Genomic_DNA"/>
</dbReference>
<dbReference type="PROSITE" id="PS50832">
    <property type="entry name" value="S1_IF1_TYPE"/>
    <property type="match status" value="1"/>
</dbReference>
<accession>A0A8J7SIW2</accession>
<keyword evidence="4" id="KW-1185">Reference proteome</keyword>
<evidence type="ECO:0000259" key="2">
    <source>
        <dbReference type="PROSITE" id="PS50832"/>
    </source>
</evidence>
<dbReference type="Gene3D" id="2.40.50.140">
    <property type="entry name" value="Nucleic acid-binding proteins"/>
    <property type="match status" value="1"/>
</dbReference>